<protein>
    <recommendedName>
        <fullName evidence="3">DUF3383 domain-containing protein</fullName>
    </recommendedName>
</protein>
<organism evidence="1">
    <name type="scientific">uncultured Citrobacter sp</name>
    <dbReference type="NCBI Taxonomy" id="200446"/>
    <lineage>
        <taxon>Bacteria</taxon>
        <taxon>Pseudomonadati</taxon>
        <taxon>Pseudomonadota</taxon>
        <taxon>Gammaproteobacteria</taxon>
        <taxon>Enterobacterales</taxon>
        <taxon>Enterobacteriaceae</taxon>
        <taxon>Citrobacter</taxon>
        <taxon>environmental samples</taxon>
    </lineage>
</organism>
<accession>A0A212I9B3</accession>
<dbReference type="EMBL" id="FLUA01000027">
    <property type="protein sequence ID" value="SBV63339.1"/>
    <property type="molecule type" value="Genomic_DNA"/>
</dbReference>
<dbReference type="RefSeq" id="WP_181635565.1">
    <property type="nucleotide sequence ID" value="NZ_LT598669.1"/>
</dbReference>
<evidence type="ECO:0000313" key="2">
    <source>
        <dbReference type="EMBL" id="SBV68278.1"/>
    </source>
</evidence>
<gene>
    <name evidence="1" type="ORF">KL86CIT2_30012</name>
    <name evidence="2" type="ORF">KM92CIT3_80805</name>
</gene>
<dbReference type="Pfam" id="PF11863">
    <property type="entry name" value="DUF3383"/>
    <property type="match status" value="1"/>
</dbReference>
<sequence length="508" mass="54469">MSISIKKYVDITSGVGGSAAVKERELILRLFTKDTKVPAGVVMEFTDINDVATTFGTASEEYKRAALYFGFVSKITTKAKKIAFAHYSDASSAAVPGIVGGTPMTTIATWQAITDGAVRITAGQSDYLLDDLDFSSAAALADVATAIQTKLRGILGGATVTYDSLGQKFNASFVGHDVPAAVNVIAAGTGVDIADNLGWTTAKGMVTSPGSNATTVLDYVIEADEISDNYGSFAFCGTALTHDIVQNIAAWNATQNVKYMYLVPVTMADYGTWYGTLQTYSGCAMTIVNDSNTEFDEMIPGIILGATDYKQRNASQNYMFQQVSGITPKVDSNTDANAIDTDTRVNYYGRTKNAGQAIDFYQNGYLCGTNTDPLQMNVYANEQWFKSAATAVLMSGLLSLPIIPATEEGRAIVISLLNGGDDAPIPRAQFNGTIKAEKDLTVTQKAYVTQITGDPLAWHQVQSIGYWLDASVQQESQTNGTTKYVIDYLLVYSKADAVNKITGRDILI</sequence>
<dbReference type="EMBL" id="FLUB01000020">
    <property type="protein sequence ID" value="SBV68278.1"/>
    <property type="molecule type" value="Genomic_DNA"/>
</dbReference>
<name>A0A212I9B3_9ENTR</name>
<evidence type="ECO:0000313" key="1">
    <source>
        <dbReference type="EMBL" id="SBV63339.1"/>
    </source>
</evidence>
<proteinExistence type="predicted"/>
<reference evidence="1" key="1">
    <citation type="submission" date="2016-04" db="EMBL/GenBank/DDBJ databases">
        <authorList>
            <person name="Evans L.H."/>
            <person name="Alamgir A."/>
            <person name="Owens N."/>
            <person name="Weber N.D."/>
            <person name="Virtaneva K."/>
            <person name="Barbian K."/>
            <person name="Babar A."/>
            <person name="Rosenke K."/>
        </authorList>
    </citation>
    <scope>NUCLEOTIDE SEQUENCE</scope>
    <source>
        <strain evidence="1">86-2</strain>
        <strain evidence="2">92-3</strain>
    </source>
</reference>
<evidence type="ECO:0008006" key="3">
    <source>
        <dbReference type="Google" id="ProtNLM"/>
    </source>
</evidence>
<dbReference type="AlphaFoldDB" id="A0A212I9B3"/>
<dbReference type="InterPro" id="IPR021808">
    <property type="entry name" value="DUF3383"/>
</dbReference>